<organism evidence="1 2">
    <name type="scientific">Reichenbachiella agariperforans</name>
    <dbReference type="NCBI Taxonomy" id="156994"/>
    <lineage>
        <taxon>Bacteria</taxon>
        <taxon>Pseudomonadati</taxon>
        <taxon>Bacteroidota</taxon>
        <taxon>Cytophagia</taxon>
        <taxon>Cytophagales</taxon>
        <taxon>Reichenbachiellaceae</taxon>
        <taxon>Reichenbachiella</taxon>
    </lineage>
</organism>
<dbReference type="RefSeq" id="WP_073123057.1">
    <property type="nucleotide sequence ID" value="NZ_FRAA01000005.1"/>
</dbReference>
<gene>
    <name evidence="1" type="ORF">SAMN04488028_10538</name>
</gene>
<dbReference type="Pfam" id="PF14054">
    <property type="entry name" value="DUF4249"/>
    <property type="match status" value="1"/>
</dbReference>
<reference evidence="2" key="1">
    <citation type="submission" date="2016-11" db="EMBL/GenBank/DDBJ databases">
        <authorList>
            <person name="Varghese N."/>
            <person name="Submissions S."/>
        </authorList>
    </citation>
    <scope>NUCLEOTIDE SEQUENCE [LARGE SCALE GENOMIC DNA]</scope>
    <source>
        <strain evidence="2">DSM 26134</strain>
    </source>
</reference>
<dbReference type="InterPro" id="IPR025345">
    <property type="entry name" value="DUF4249"/>
</dbReference>
<evidence type="ECO:0008006" key="3">
    <source>
        <dbReference type="Google" id="ProtNLM"/>
    </source>
</evidence>
<name>A0A1M6SJ68_REIAG</name>
<dbReference type="PROSITE" id="PS51257">
    <property type="entry name" value="PROKAR_LIPOPROTEIN"/>
    <property type="match status" value="1"/>
</dbReference>
<dbReference type="STRING" id="156994.SAMN04488028_10538"/>
<accession>A0A1M6SJ68</accession>
<dbReference type="AlphaFoldDB" id="A0A1M6SJ68"/>
<dbReference type="EMBL" id="FRAA01000005">
    <property type="protein sequence ID" value="SHK44707.1"/>
    <property type="molecule type" value="Genomic_DNA"/>
</dbReference>
<evidence type="ECO:0000313" key="2">
    <source>
        <dbReference type="Proteomes" id="UP000184474"/>
    </source>
</evidence>
<proteinExistence type="predicted"/>
<keyword evidence="2" id="KW-1185">Reference proteome</keyword>
<protein>
    <recommendedName>
        <fullName evidence="3">DUF4249 domain-containing protein</fullName>
    </recommendedName>
</protein>
<evidence type="ECO:0000313" key="1">
    <source>
        <dbReference type="EMBL" id="SHK44707.1"/>
    </source>
</evidence>
<dbReference type="Proteomes" id="UP000184474">
    <property type="component" value="Unassembled WGS sequence"/>
</dbReference>
<sequence length="286" mass="32393">MNTRVVILLLLATSGVLSTSCLEEVKVDLPSGEPRRVIYGWIRHDHTNQEIKLNWSNSYASTENYEPISQVGVYVYSDRGNKYTFTEVENTGIYITDTNDFATVVGASYQLFLITDGDTLVSYSENMQAVPSIDTSFVSFIVDPQRFVVEDEQDNYYVSALINDEPDVANYYRWKIYVNGELRNHPSEIVLFDDLFTDGNKFRVDAKNVVFKKGDSVSVEQYSLTSRAYQYLVAIKNQTDQNSIGPNAKPNQVIGNVRSISDPNSVVFGYFGVSDVTLVREIQWIN</sequence>